<feature type="compositionally biased region" description="Polar residues" evidence="1">
    <location>
        <begin position="408"/>
        <end position="419"/>
    </location>
</feature>
<feature type="region of interest" description="Disordered" evidence="1">
    <location>
        <begin position="201"/>
        <end position="419"/>
    </location>
</feature>
<dbReference type="EMBL" id="BONI01000061">
    <property type="protein sequence ID" value="GIG09239.1"/>
    <property type="molecule type" value="Genomic_DNA"/>
</dbReference>
<organism evidence="2 3">
    <name type="scientific">Catellatospora coxensis</name>
    <dbReference type="NCBI Taxonomy" id="310354"/>
    <lineage>
        <taxon>Bacteria</taxon>
        <taxon>Bacillati</taxon>
        <taxon>Actinomycetota</taxon>
        <taxon>Actinomycetes</taxon>
        <taxon>Micromonosporales</taxon>
        <taxon>Micromonosporaceae</taxon>
        <taxon>Catellatospora</taxon>
    </lineage>
</organism>
<reference evidence="2 3" key="1">
    <citation type="submission" date="2021-01" db="EMBL/GenBank/DDBJ databases">
        <title>Whole genome shotgun sequence of Catellatospora coxensis NBRC 107359.</title>
        <authorList>
            <person name="Komaki H."/>
            <person name="Tamura T."/>
        </authorList>
    </citation>
    <scope>NUCLEOTIDE SEQUENCE [LARGE SCALE GENOMIC DNA]</scope>
    <source>
        <strain evidence="2 3">NBRC 107359</strain>
    </source>
</reference>
<feature type="region of interest" description="Disordered" evidence="1">
    <location>
        <begin position="160"/>
        <end position="188"/>
    </location>
</feature>
<feature type="region of interest" description="Disordered" evidence="1">
    <location>
        <begin position="913"/>
        <end position="940"/>
    </location>
</feature>
<feature type="region of interest" description="Disordered" evidence="1">
    <location>
        <begin position="502"/>
        <end position="526"/>
    </location>
</feature>
<gene>
    <name evidence="2" type="ORF">Cco03nite_59390</name>
</gene>
<protein>
    <submittedName>
        <fullName evidence="2">Uncharacterized protein</fullName>
    </submittedName>
</protein>
<dbReference type="Proteomes" id="UP000630887">
    <property type="component" value="Unassembled WGS sequence"/>
</dbReference>
<evidence type="ECO:0000313" key="3">
    <source>
        <dbReference type="Proteomes" id="UP000630887"/>
    </source>
</evidence>
<feature type="compositionally biased region" description="Low complexity" evidence="1">
    <location>
        <begin position="340"/>
        <end position="355"/>
    </location>
</feature>
<sequence length="3041" mass="314130">MSQTFFRRLVTSVVVGIGLQVGLDVAIQFTQLYITGTRHSWDGRRTGGAALSGLIGGVVGPVVFEGLSRAFTRALGPRFGDDVGERIVTSLPGLAGTGALTEFSAEQLADVILNGRIQQSDHPWAPASAGAVEGAVDWIGQRTRPRGGAIVGLDGGVGDLGLAGDGPPGGGLPDPDTAGDGAGPKARPEGHEVVRAHVVLSATADLPERPPTGAVSVGGTPTPRDGAGRTGVFTGVNRSEGGGVDARRGSRDGDGPTAADVRDDGGSGRRPSLSGGSTPERAPLAGARPTATGPVTAAPAGGAGPAVAAGPAGGGGRPAPQANATTGPIVAERDVAITRTAPSTGPAATDAPAGAVPRQSTATAATDTPVGAEPRRSTAVPTVAAQLSAAPGPQAQVTVPPDHGSATVPPQTASQSGSTVQVRDWAAPAHGWRAVSEGFAHPGERILITTDGRWVRGLTGLSETAGAAAALVRADLFGLYFAGDGTVAHVPLRGDQAGVGVADGGPAGPGHRAGDQESTATPAEGELSAESVAELVGHAVVEQGRVVFAGPDPAADRLSPVPPGQVTTRVVAHVRDGLVRVAGSVLTAGQFAQVLAALPDGALADRVELVNRAPAGTAGPLAATVAAALDRTVIGADTQVWSAVGPGMPGWSWAAGASTDAAGRLRPRLGPDGTPDGDFVLHVPHRDGGVDTRRLGSTLTSAGAEGDMSVIDNTPGAGRGPLVAARPAPVASMDGVLPRTLVDELLADAVIAPGKVLFPGPNRAADLAAARWIPPGAGTVRVLVHARDGLVQVGGRTLTAAQFAQLLQGLSAGTVELISCNATGTAGSLAGNLAVLLGRTVIGADTPVWTAVGPGMPAWTRAVAASIDPAGRMRPRLAPDGSPDGRFVAHLPDGAGGVRTVELGGTLDARPAVTSGAAAGRPSHRADGEPGGSPAAVTPAWHPWLPAADAYGPARPTPPMLSEPGVIGGQNVPVHEIVDEGGALRSRVVRHLVAAAPHGWDEAAISAAVERQLSDTALLDNNKPLFNGSGWAVTLGSGRDAVELRLRAVAGERAQAASFDGSAATADPMSAGGSPDRRTPQRTFVDTTLGENSTGGATIAVGYSALAGFDTATPYVTATPLGAVSVQAGTSTARGQSAQTRLRTNEEITLPVAGDDPAQARAWRTTAQVTVSVSRRGVADTRVTGGVRVTVSALNALTSLSDVPAVRRGPAAREWRLPPSAVLETASVPANLFDDLALGGRLPVGFRKPGSAHRAELADLVDADNLGLNRARLVGEGLSTSKITSRRGEATPWWKRPVTRTRRGFVTLTATVGAPVLMFNPLALPGRTESALRTGASDSTSHSHESMARVQGSAGAGVAFGENPQDGLEHGLVNVSAVGAVERGSGSSSSTETGTQTEVKSKATGEMLLYRVPLELSAQEHVGPTAHETRPIGSGPAYVYLWVTPLDAARFGYPGAAAPRPPHGPIPASPLPPRVGDWQPMALPDVREIGTTAADGERLWDRVLRTVDAIGEPDLLPRQGAVPTRRQVSNLEALQKAVTQSHLRGNWRTLLESGIRVSLERPDNAEHDAVTSSRHVSVVIKAKLTDRLTRRDGIVDGTQLEQTTRVAHGHTEGHSVSLGGRAGAQAQLGMSTGHPSRERTRLRAFLVRLSAMMFWKHQRTLSGGDAPATAHLVKVDRRLHEHQAGLSFTVHAEYAERPRTLNAPLRPVRDRHIIVGDGLPPLTVPDAFRVGLPEFDQVHALTLSGGRPRVELVDSVHAATPQAVSITGPHQFLDVHVPDDALFTAADIALGAEVTVDEPPAGVPSPAVPPLPVRGPVGMFWTSWRESGPVPSTSGRTYRYESTALTEPGSPAETAIRGRITPDAIRSALDLNQRGGGAAKVMRGGTFTDIVGDLTMTVRLVNPRRALSADTGYNIYDSAEFTEKSDTGRRTESGQDLTVGVHTNNEVVPTDPDDPRSVHRLNVTPQAGYSKRTGKREEGENTHTVARREVVENEAGTAMLGDLHITFTGGVSAPGMNPSPGSPELSVRVVAPDSALFLVTEAEADRLTVPLGKPAPAAGVVMALPPPYLTKMVGLGVVHGAVSPRAVAPAEKDGGWRSLQDRFARSLPADMPDLLRGRAARVAADLLELHRLKPTIDGLYDRGLPDTFTVDGWLYRDEVKVQVNAMAVDHQAALHQPPAPLRASLFTAATTSRKWQQLRQRVFGVGVPVVWSGMTRLTTGDGDGTGLQSVPTGASAALSLVRNQVQQRTTSQTASGYVEKSGPLTGIDVDHSYQVTVTRQRVSTALGKALLVGVVTHFMDAVRRTVWQGSWVRQQRAVTLAVPVDAVNRAPGLANKLARIGHHEVRRHEPGDDSPPDRVYAPVDHGPWALPPGTSYSLEGAVAGAALHDAVTEAFTQDGSVPRMLRDYATDLVLDRITGGATMAARVRTMLDGRLRTGDLFDDSGLRVKVGGFSVTARLHGRPLLVHTSSTVEQEAQQETGEVERESGSSGVDFNAGNAGLQHGQAIGSQPATDTPREALDWQPNNLHYEGGMSSGGRDTTMSGQGVSGGPKIKQKGWSGVYSADLVLYVEPGQDGKHLPVVEERLTLRPRSVQVEKGALVRFWEGDVRALGMYGWRERLGDPVDLAEVAVDAGTHLEVRAGRLHLVPGAGDPVGDLTDLPSDSAAALVVASGVTDTQVQAFLAGLPQGSAPPVLRADGHDHAAAVSLAALTGIPVDTADGVRVVPPTGDGGPLEGAARRRPSALPPVLAAHAELLTTTEAFQHADQALLDATAAVAERAERQRAEQLRALTGAIEAARHAVAGTAPALAAADTTTVGSAGHRMGEILTDARSQLDTLRRTGRSDSASGGLSIGRREQAGPAGAGPAADTAPGRAADRVGAALADWDSARQRLHAAVTAAPVAVDTARTALADLDAAFGAAGQAVAELRSAVKGQSPLAGQQQPSVIVDRNRALIRLGKAAATLAEHLPTLLGGLDRAALATALDELAAANQALTEGPSTPPVDADLAAERVRREHDRRAAFAAWRHALDTFSATLAELLK</sequence>
<feature type="region of interest" description="Disordered" evidence="1">
    <location>
        <begin position="1057"/>
        <end position="1081"/>
    </location>
</feature>
<feature type="compositionally biased region" description="Low complexity" evidence="1">
    <location>
        <begin position="2859"/>
        <end position="2874"/>
    </location>
</feature>
<accession>A0A8J3L0Z4</accession>
<comment type="caution">
    <text evidence="2">The sequence shown here is derived from an EMBL/GenBank/DDBJ whole genome shotgun (WGS) entry which is preliminary data.</text>
</comment>
<proteinExistence type="predicted"/>
<feature type="compositionally biased region" description="Gly residues" evidence="1">
    <location>
        <begin position="160"/>
        <end position="172"/>
    </location>
</feature>
<feature type="region of interest" description="Disordered" evidence="1">
    <location>
        <begin position="2470"/>
        <end position="2553"/>
    </location>
</feature>
<keyword evidence="3" id="KW-1185">Reference proteome</keyword>
<feature type="compositionally biased region" description="Basic and acidic residues" evidence="1">
    <location>
        <begin position="245"/>
        <end position="267"/>
    </location>
</feature>
<evidence type="ECO:0000256" key="1">
    <source>
        <dbReference type="SAM" id="MobiDB-lite"/>
    </source>
</evidence>
<feature type="compositionally biased region" description="Polar residues" evidence="1">
    <location>
        <begin position="2470"/>
        <end position="2480"/>
    </location>
</feature>
<feature type="region of interest" description="Disordered" evidence="1">
    <location>
        <begin position="2840"/>
        <end position="2876"/>
    </location>
</feature>
<feature type="compositionally biased region" description="Low complexity" evidence="1">
    <location>
        <begin position="285"/>
        <end position="310"/>
    </location>
</feature>
<evidence type="ECO:0000313" key="2">
    <source>
        <dbReference type="EMBL" id="GIG09239.1"/>
    </source>
</evidence>
<name>A0A8J3L0Z4_9ACTN</name>
<feature type="region of interest" description="Disordered" evidence="1">
    <location>
        <begin position="1944"/>
        <end position="1982"/>
    </location>
</feature>